<keyword evidence="1" id="KW-1133">Transmembrane helix</keyword>
<name>A0A7D5R406_9ARCH</name>
<sequence>MKILFALTVALLFVITPVYGQALSDATGLVNRLDIQTGGHTFEVQTISNFQITDFEFYKDEKKLTLYISSGLENNLSEVILPQNLLGGNLTFYLNGQEYVPQVKTNQEISFITLNFTGIGDNTLDIVGTEYLSGLTEKTTDMPPPDLMPLEDDDEGLIYITIILALLIIGGIVGTILLVIKRRK</sequence>
<accession>A0A7D5R406</accession>
<dbReference type="Proteomes" id="UP000509441">
    <property type="component" value="Chromosome"/>
</dbReference>
<dbReference type="EMBL" id="CP026994">
    <property type="protein sequence ID" value="QLH05057.1"/>
    <property type="molecule type" value="Genomic_DNA"/>
</dbReference>
<organism evidence="2 3">
    <name type="scientific">Nitrosopumilus oxyclinae</name>
    <dbReference type="NCBI Taxonomy" id="1959104"/>
    <lineage>
        <taxon>Archaea</taxon>
        <taxon>Nitrososphaerota</taxon>
        <taxon>Nitrososphaeria</taxon>
        <taxon>Nitrosopumilales</taxon>
        <taxon>Nitrosopumilaceae</taxon>
        <taxon>Nitrosopumilus</taxon>
    </lineage>
</organism>
<evidence type="ECO:0000313" key="3">
    <source>
        <dbReference type="Proteomes" id="UP000509441"/>
    </source>
</evidence>
<keyword evidence="1" id="KW-0472">Membrane</keyword>
<reference evidence="2 3" key="1">
    <citation type="submission" date="2018-02" db="EMBL/GenBank/DDBJ databases">
        <title>Complete genome of Nitrosopumilus oxyclinae HCE1.</title>
        <authorList>
            <person name="Qin W."/>
            <person name="Zheng Y."/>
            <person name="Stahl D.A."/>
        </authorList>
    </citation>
    <scope>NUCLEOTIDE SEQUENCE [LARGE SCALE GENOMIC DNA]</scope>
    <source>
        <strain evidence="2 3">HCE1</strain>
    </source>
</reference>
<protein>
    <submittedName>
        <fullName evidence="2">Uncharacterized protein</fullName>
    </submittedName>
</protein>
<proteinExistence type="predicted"/>
<dbReference type="GeneID" id="56061676"/>
<evidence type="ECO:0000256" key="1">
    <source>
        <dbReference type="SAM" id="Phobius"/>
    </source>
</evidence>
<feature type="transmembrane region" description="Helical" evidence="1">
    <location>
        <begin position="157"/>
        <end position="180"/>
    </location>
</feature>
<dbReference type="KEGG" id="nox:C5F49_06800"/>
<keyword evidence="1" id="KW-0812">Transmembrane</keyword>
<gene>
    <name evidence="2" type="ORF">C5F49_06800</name>
</gene>
<keyword evidence="3" id="KW-1185">Reference proteome</keyword>
<dbReference type="RefSeq" id="WP_179362290.1">
    <property type="nucleotide sequence ID" value="NZ_CP026994.1"/>
</dbReference>
<dbReference type="OrthoDB" id="12229at2157"/>
<dbReference type="AlphaFoldDB" id="A0A7D5R406"/>
<evidence type="ECO:0000313" key="2">
    <source>
        <dbReference type="EMBL" id="QLH05057.1"/>
    </source>
</evidence>